<evidence type="ECO:0000313" key="5">
    <source>
        <dbReference type="Proteomes" id="UP000028185"/>
    </source>
</evidence>
<evidence type="ECO:0000256" key="2">
    <source>
        <dbReference type="SAM" id="Phobius"/>
    </source>
</evidence>
<evidence type="ECO:0000313" key="4">
    <source>
        <dbReference type="EMBL" id="AIG42751.1"/>
    </source>
</evidence>
<reference evidence="4 5" key="1">
    <citation type="journal article" date="2014" name="Genome Announc.">
        <title>Whole-Genome Sequence of Streptococcus suis Serotype 4 Reference Strain 6407.</title>
        <authorList>
            <person name="Wang K."/>
            <person name="Chen J."/>
            <person name="Yao H."/>
            <person name="Lu C."/>
        </authorList>
    </citation>
    <scope>NUCLEOTIDE SEQUENCE [LARGE SCALE GENOMIC DNA]</scope>
    <source>
        <strain evidence="4">6407</strain>
    </source>
</reference>
<feature type="transmembrane region" description="Helical" evidence="2">
    <location>
        <begin position="25"/>
        <end position="50"/>
    </location>
</feature>
<evidence type="ECO:0000256" key="1">
    <source>
        <dbReference type="ARBA" id="ARBA00022729"/>
    </source>
</evidence>
<dbReference type="InterPro" id="IPR029051">
    <property type="entry name" value="DUF4352"/>
</dbReference>
<keyword evidence="2" id="KW-1133">Transmembrane helix</keyword>
<dbReference type="RefSeq" id="WP_002937532.1">
    <property type="nucleotide sequence ID" value="NZ_ALLE01000024.1"/>
</dbReference>
<accession>A0A075SH86</accession>
<sequence length="195" mass="22250">MQTKDFVVENGQMYYKKKPLHKQPLFWTTIAGAILSFILGVTCFIFMVGLSAANFDNWDTGSDGYIDETVEYTEYQVGDSVDFSDGLHVTVTSMGKDDSIELVDSYYSTAYVVEMEVENSTAKELYFDEYYFSLMDPVSQIPFTLDLRTYDVNLVEKLKPGEKVQVKLIYGIDNETNFGFTYEDAMWTELVAEGI</sequence>
<dbReference type="AlphaFoldDB" id="A0A075SH86"/>
<keyword evidence="2" id="KW-0472">Membrane</keyword>
<dbReference type="Proteomes" id="UP000028185">
    <property type="component" value="Chromosome"/>
</dbReference>
<feature type="domain" description="DUF4352" evidence="3">
    <location>
        <begin position="75"/>
        <end position="188"/>
    </location>
</feature>
<evidence type="ECO:0000259" key="3">
    <source>
        <dbReference type="Pfam" id="PF11611"/>
    </source>
</evidence>
<keyword evidence="2" id="KW-0812">Transmembrane</keyword>
<dbReference type="HOGENOM" id="CLU_120504_0_0_9"/>
<dbReference type="PATRIC" id="fig|1214179.4.peg.210"/>
<dbReference type="InterPro" id="IPR029050">
    <property type="entry name" value="Immunoprotect_excell_Ig-like"/>
</dbReference>
<keyword evidence="1" id="KW-0732">Signal</keyword>
<protein>
    <recommendedName>
        <fullName evidence="3">DUF4352 domain-containing protein</fullName>
    </recommendedName>
</protein>
<dbReference type="Pfam" id="PF11611">
    <property type="entry name" value="DUF4352"/>
    <property type="match status" value="1"/>
</dbReference>
<organism evidence="4 5">
    <name type="scientific">Streptococcus suis 6407</name>
    <dbReference type="NCBI Taxonomy" id="1214179"/>
    <lineage>
        <taxon>Bacteria</taxon>
        <taxon>Bacillati</taxon>
        <taxon>Bacillota</taxon>
        <taxon>Bacilli</taxon>
        <taxon>Lactobacillales</taxon>
        <taxon>Streptococcaceae</taxon>
        <taxon>Streptococcus</taxon>
    </lineage>
</organism>
<dbReference type="Gene3D" id="2.60.40.1240">
    <property type="match status" value="1"/>
</dbReference>
<dbReference type="EMBL" id="CP008921">
    <property type="protein sequence ID" value="AIG42751.1"/>
    <property type="molecule type" value="Genomic_DNA"/>
</dbReference>
<proteinExistence type="predicted"/>
<gene>
    <name evidence="4" type="ORF">ID09_01195</name>
</gene>
<name>A0A075SH86_STRSU</name>